<dbReference type="EMBL" id="CBTB010000049">
    <property type="protein sequence ID" value="CDH31356.1"/>
    <property type="molecule type" value="Genomic_DNA"/>
</dbReference>
<comment type="caution">
    <text evidence="2">The sequence shown here is derived from an EMBL/GenBank/DDBJ whole genome shotgun (WGS) entry which is preliminary data.</text>
</comment>
<evidence type="ECO:0000259" key="1">
    <source>
        <dbReference type="Pfam" id="PF13612"/>
    </source>
</evidence>
<dbReference type="HOGENOM" id="CLU_2557508_0_0_6"/>
<reference evidence="2" key="1">
    <citation type="submission" date="2013-07" db="EMBL/GenBank/DDBJ databases">
        <title>Sub-species coevolution in mutualistic symbiosis.</title>
        <authorList>
            <person name="Murfin K."/>
            <person name="Klassen J."/>
            <person name="Lee M."/>
            <person name="Forst S."/>
            <person name="Stock P."/>
            <person name="Goodrich-Blair H."/>
        </authorList>
    </citation>
    <scope>NUCLEOTIDE SEQUENCE [LARGE SCALE GENOMIC DNA]</scope>
    <source>
        <strain evidence="2">Intermedium</strain>
    </source>
</reference>
<evidence type="ECO:0000313" key="2">
    <source>
        <dbReference type="EMBL" id="CDH31356.1"/>
    </source>
</evidence>
<organism evidence="2">
    <name type="scientific">Xenorhabdus bovienii str. Intermedium</name>
    <dbReference type="NCBI Taxonomy" id="1379677"/>
    <lineage>
        <taxon>Bacteria</taxon>
        <taxon>Pseudomonadati</taxon>
        <taxon>Pseudomonadota</taxon>
        <taxon>Gammaproteobacteria</taxon>
        <taxon>Enterobacterales</taxon>
        <taxon>Morganellaceae</taxon>
        <taxon>Xenorhabdus</taxon>
    </lineage>
</organism>
<protein>
    <recommendedName>
        <fullName evidence="1">Transposase DDE domain-containing protein</fullName>
    </recommendedName>
</protein>
<dbReference type="Proteomes" id="UP000028480">
    <property type="component" value="Unassembled WGS sequence"/>
</dbReference>
<gene>
    <name evidence="2" type="ORF">XBI1_1420104</name>
</gene>
<dbReference type="AlphaFoldDB" id="A0A077QGH6"/>
<feature type="domain" description="Transposase DDE" evidence="1">
    <location>
        <begin position="19"/>
        <end position="52"/>
    </location>
</feature>
<dbReference type="Pfam" id="PF13612">
    <property type="entry name" value="DDE_Tnp_1_3"/>
    <property type="match status" value="1"/>
</dbReference>
<name>A0A077QGH6_XENBV</name>
<sequence>MVSYSLVLILKNRSPRKPTAGITFIDSTKIVICHNLRIPQNRVFDGVARRGTMNRYLIAYTFQSKKPSLNLCNSEIAFLKQS</sequence>
<dbReference type="InterPro" id="IPR025668">
    <property type="entry name" value="Tnp_DDE_dom"/>
</dbReference>
<proteinExistence type="predicted"/>
<accession>A0A077QGH6</accession>